<dbReference type="InterPro" id="IPR038694">
    <property type="entry name" value="DUF427_sf"/>
</dbReference>
<dbReference type="Proteomes" id="UP001500618">
    <property type="component" value="Unassembled WGS sequence"/>
</dbReference>
<evidence type="ECO:0000313" key="3">
    <source>
        <dbReference type="Proteomes" id="UP001500618"/>
    </source>
</evidence>
<dbReference type="InterPro" id="IPR007361">
    <property type="entry name" value="DUF427"/>
</dbReference>
<evidence type="ECO:0000313" key="2">
    <source>
        <dbReference type="EMBL" id="GAA1674172.1"/>
    </source>
</evidence>
<gene>
    <name evidence="2" type="ORF">GCM10009765_24400</name>
</gene>
<sequence>MSLTLGGGPLAANAPSTVNYRIDGPAHKLFFRPFPRRVRAVLNGETVVDTDRGMLLYESNLLPTLYVPEEDLRAALLTPTDHTTHCPFKGDASYRTITVGDRVEENAVWHYPAPIETASWLKGYAALYWEKIDQWLDEDEEVLGHLRDPYHRVDIRTSSRKVVVRAGDVVLAESSRPFVLSETGLPNRYYIPRDDVRNDVLSATRTSTVCPYKGTASYVRTAAIDDVAWLYEQPLAESLPIAGAVAFDTSKVTVEVDGVKVD</sequence>
<dbReference type="RefSeq" id="WP_344309868.1">
    <property type="nucleotide sequence ID" value="NZ_BAAANY010000008.1"/>
</dbReference>
<organism evidence="2 3">
    <name type="scientific">Fodinicola feengrottensis</name>
    <dbReference type="NCBI Taxonomy" id="435914"/>
    <lineage>
        <taxon>Bacteria</taxon>
        <taxon>Bacillati</taxon>
        <taxon>Actinomycetota</taxon>
        <taxon>Actinomycetes</taxon>
        <taxon>Mycobacteriales</taxon>
        <taxon>Fodinicola</taxon>
    </lineage>
</organism>
<name>A0ABN2GNP8_9ACTN</name>
<dbReference type="Pfam" id="PF04248">
    <property type="entry name" value="NTP_transf_9"/>
    <property type="match status" value="2"/>
</dbReference>
<dbReference type="PANTHER" id="PTHR34310:SF9">
    <property type="entry name" value="BLR5716 PROTEIN"/>
    <property type="match status" value="1"/>
</dbReference>
<dbReference type="Gene3D" id="2.170.150.40">
    <property type="entry name" value="Domain of unknown function (DUF427)"/>
    <property type="match status" value="2"/>
</dbReference>
<accession>A0ABN2GNP8</accession>
<dbReference type="PANTHER" id="PTHR34310">
    <property type="entry name" value="DUF427 DOMAIN PROTEIN (AFU_ORTHOLOGUE AFUA_3G02220)"/>
    <property type="match status" value="1"/>
</dbReference>
<proteinExistence type="predicted"/>
<protein>
    <submittedName>
        <fullName evidence="2">DUF427 domain-containing protein</fullName>
    </submittedName>
</protein>
<dbReference type="EMBL" id="BAAANY010000008">
    <property type="protein sequence ID" value="GAA1674172.1"/>
    <property type="molecule type" value="Genomic_DNA"/>
</dbReference>
<comment type="caution">
    <text evidence="2">The sequence shown here is derived from an EMBL/GenBank/DDBJ whole genome shotgun (WGS) entry which is preliminary data.</text>
</comment>
<reference evidence="2 3" key="1">
    <citation type="journal article" date="2019" name="Int. J. Syst. Evol. Microbiol.">
        <title>The Global Catalogue of Microorganisms (GCM) 10K type strain sequencing project: providing services to taxonomists for standard genome sequencing and annotation.</title>
        <authorList>
            <consortium name="The Broad Institute Genomics Platform"/>
            <consortium name="The Broad Institute Genome Sequencing Center for Infectious Disease"/>
            <person name="Wu L."/>
            <person name="Ma J."/>
        </authorList>
    </citation>
    <scope>NUCLEOTIDE SEQUENCE [LARGE SCALE GENOMIC DNA]</scope>
    <source>
        <strain evidence="2 3">JCM 14718</strain>
    </source>
</reference>
<keyword evidence="3" id="KW-1185">Reference proteome</keyword>
<feature type="domain" description="DUF427" evidence="1">
    <location>
        <begin position="162"/>
        <end position="249"/>
    </location>
</feature>
<feature type="domain" description="DUF427" evidence="1">
    <location>
        <begin position="38"/>
        <end position="130"/>
    </location>
</feature>
<evidence type="ECO:0000259" key="1">
    <source>
        <dbReference type="Pfam" id="PF04248"/>
    </source>
</evidence>